<dbReference type="AlphaFoldDB" id="A0AA97L2Q9"/>
<dbReference type="SUPFAM" id="SSF54897">
    <property type="entry name" value="Protease propeptides/inhibitors"/>
    <property type="match status" value="1"/>
</dbReference>
<dbReference type="GO" id="GO:0006508">
    <property type="term" value="P:proteolysis"/>
    <property type="evidence" value="ECO:0007669"/>
    <property type="project" value="UniProtKB-KW"/>
</dbReference>
<dbReference type="Proteomes" id="UP001190640">
    <property type="component" value="Chromosome 6"/>
</dbReference>
<keyword evidence="6 12" id="KW-0732">Signal</keyword>
<feature type="domain" description="Peptidase M14" evidence="13">
    <location>
        <begin position="120"/>
        <end position="414"/>
    </location>
</feature>
<evidence type="ECO:0000256" key="10">
    <source>
        <dbReference type="ARBA" id="ARBA00023157"/>
    </source>
</evidence>
<dbReference type="FunFam" id="3.40.630.10:FF:000001">
    <property type="entry name" value="Carboxypeptidase B"/>
    <property type="match status" value="1"/>
</dbReference>
<keyword evidence="4" id="KW-0645">Protease</keyword>
<dbReference type="InterPro" id="IPR003146">
    <property type="entry name" value="M14A_act_pep"/>
</dbReference>
<dbReference type="Pfam" id="PF02244">
    <property type="entry name" value="Propep_M14"/>
    <property type="match status" value="1"/>
</dbReference>
<evidence type="ECO:0000259" key="13">
    <source>
        <dbReference type="PROSITE" id="PS52035"/>
    </source>
</evidence>
<dbReference type="PROSITE" id="PS00133">
    <property type="entry name" value="CARBOXYPEPT_ZN_2"/>
    <property type="match status" value="1"/>
</dbReference>
<evidence type="ECO:0000256" key="2">
    <source>
        <dbReference type="ARBA" id="ARBA00005988"/>
    </source>
</evidence>
<dbReference type="PANTHER" id="PTHR11705">
    <property type="entry name" value="PROTEASE FAMILY M14 CARBOXYPEPTIDASE A,B"/>
    <property type="match status" value="1"/>
</dbReference>
<evidence type="ECO:0000256" key="4">
    <source>
        <dbReference type="ARBA" id="ARBA00022670"/>
    </source>
</evidence>
<dbReference type="InterPro" id="IPR000834">
    <property type="entry name" value="Peptidase_M14"/>
</dbReference>
<evidence type="ECO:0000256" key="11">
    <source>
        <dbReference type="PROSITE-ProRule" id="PRU01379"/>
    </source>
</evidence>
<evidence type="ECO:0000256" key="12">
    <source>
        <dbReference type="SAM" id="SignalP"/>
    </source>
</evidence>
<organism evidence="14 15">
    <name type="scientific">Eublepharis macularius</name>
    <name type="common">Leopard gecko</name>
    <name type="synonym">Cyrtodactylus macularius</name>
    <dbReference type="NCBI Taxonomy" id="481883"/>
    <lineage>
        <taxon>Eukaryota</taxon>
        <taxon>Metazoa</taxon>
        <taxon>Chordata</taxon>
        <taxon>Craniata</taxon>
        <taxon>Vertebrata</taxon>
        <taxon>Euteleostomi</taxon>
        <taxon>Lepidosauria</taxon>
        <taxon>Squamata</taxon>
        <taxon>Bifurcata</taxon>
        <taxon>Gekkota</taxon>
        <taxon>Eublepharidae</taxon>
        <taxon>Eublepharinae</taxon>
        <taxon>Eublepharis</taxon>
    </lineage>
</organism>
<dbReference type="InterPro" id="IPR057247">
    <property type="entry name" value="CARBOXYPEPT_ZN_2"/>
</dbReference>
<evidence type="ECO:0000256" key="7">
    <source>
        <dbReference type="ARBA" id="ARBA00022801"/>
    </source>
</evidence>
<feature type="chain" id="PRO_5041740936" evidence="12">
    <location>
        <begin position="21"/>
        <end position="419"/>
    </location>
</feature>
<dbReference type="InterPro" id="IPR036990">
    <property type="entry name" value="M14A-like_propep"/>
</dbReference>
<evidence type="ECO:0000256" key="6">
    <source>
        <dbReference type="ARBA" id="ARBA00022729"/>
    </source>
</evidence>
<reference evidence="15" key="1">
    <citation type="submission" date="2025-08" db="UniProtKB">
        <authorList>
            <consortium name="RefSeq"/>
        </authorList>
    </citation>
    <scope>IDENTIFICATION</scope>
    <source>
        <tissue evidence="15">Blood</tissue>
    </source>
</reference>
<dbReference type="Gene3D" id="3.40.630.10">
    <property type="entry name" value="Zn peptidases"/>
    <property type="match status" value="1"/>
</dbReference>
<dbReference type="KEGG" id="emc:129332552"/>
<keyword evidence="5" id="KW-0479">Metal-binding</keyword>
<dbReference type="GO" id="GO:0008270">
    <property type="term" value="F:zinc ion binding"/>
    <property type="evidence" value="ECO:0007669"/>
    <property type="project" value="InterPro"/>
</dbReference>
<keyword evidence="3" id="KW-0121">Carboxypeptidase</keyword>
<protein>
    <submittedName>
        <fullName evidence="15">Mast cell carboxypeptidase A-like isoform X1</fullName>
    </submittedName>
</protein>
<keyword evidence="8" id="KW-0862">Zinc</keyword>
<dbReference type="SUPFAM" id="SSF53187">
    <property type="entry name" value="Zn-dependent exopeptidases"/>
    <property type="match status" value="1"/>
</dbReference>
<name>A0AA97L2Q9_EUBMA</name>
<comment type="cofactor">
    <cofactor evidence="1">
        <name>Zn(2+)</name>
        <dbReference type="ChEBI" id="CHEBI:29105"/>
    </cofactor>
</comment>
<dbReference type="PROSITE" id="PS00132">
    <property type="entry name" value="CARBOXYPEPT_ZN_1"/>
    <property type="match status" value="1"/>
</dbReference>
<dbReference type="FunFam" id="3.30.70.340:FF:000002">
    <property type="entry name" value="Carboxypeptidase A"/>
    <property type="match status" value="1"/>
</dbReference>
<dbReference type="Pfam" id="PF00246">
    <property type="entry name" value="Peptidase_M14"/>
    <property type="match status" value="1"/>
</dbReference>
<dbReference type="GeneID" id="129332552"/>
<dbReference type="PROSITE" id="PS52035">
    <property type="entry name" value="PEPTIDASE_M14"/>
    <property type="match status" value="1"/>
</dbReference>
<dbReference type="PANTHER" id="PTHR11705:SF65">
    <property type="entry name" value="MAST CELL CARBOXYPEPTIDASE A"/>
    <property type="match status" value="1"/>
</dbReference>
<keyword evidence="9" id="KW-0482">Metalloprotease</keyword>
<evidence type="ECO:0000313" key="14">
    <source>
        <dbReference type="Proteomes" id="UP001190640"/>
    </source>
</evidence>
<keyword evidence="14" id="KW-1185">Reference proteome</keyword>
<evidence type="ECO:0000256" key="8">
    <source>
        <dbReference type="ARBA" id="ARBA00022833"/>
    </source>
</evidence>
<sequence length="419" mass="48426">MKFIILFLGLLVKPQAVSLARRFDSEKVFRVVLQNETQVNFLKELASTVLLDFWHPDSVHHIVIGTDVDFQVSAHLANYVQVKLQQNELQYEILFQNLQEEIEKQIDGGSIFRKQYSYRKYNDWEKIVAWTERITRNNPKLVSRIQIGKTYEGRPMYLLKVGKESGRKKAIFMDCGIHAREWISPAFCQWFVKQAVVTYGKDKVMTKLLDSMNFYVLPVFNIDGYVWTRTEDRMWRKNRSNNSNSDCIGTDLNRNFQVSWCKEGSSDDPCSPIYCGASAESEQETKEVANFIRGHLTIIKGYISFHSYSQMLMFPYGYTYSMAPNHDLLNKVAKEAVDALSTLYGTKYTYGPIAETIYPVSGSSTDWAYNEGIKYSYVFELRDHGRYGFLLPESKIRPTCKETMLAVKYIANHILASAP</sequence>
<keyword evidence="7" id="KW-0378">Hydrolase</keyword>
<evidence type="ECO:0000256" key="5">
    <source>
        <dbReference type="ARBA" id="ARBA00022723"/>
    </source>
</evidence>
<dbReference type="InterPro" id="IPR057246">
    <property type="entry name" value="CARBOXYPEPT_ZN_1"/>
</dbReference>
<dbReference type="Gene3D" id="3.30.70.340">
    <property type="entry name" value="Metallocarboxypeptidase-like"/>
    <property type="match status" value="1"/>
</dbReference>
<dbReference type="RefSeq" id="XP_054839718.1">
    <property type="nucleotide sequence ID" value="XM_054983743.1"/>
</dbReference>
<feature type="signal peptide" evidence="12">
    <location>
        <begin position="1"/>
        <end position="20"/>
    </location>
</feature>
<evidence type="ECO:0000256" key="3">
    <source>
        <dbReference type="ARBA" id="ARBA00022645"/>
    </source>
</evidence>
<dbReference type="GO" id="GO:0005615">
    <property type="term" value="C:extracellular space"/>
    <property type="evidence" value="ECO:0007669"/>
    <property type="project" value="TreeGrafter"/>
</dbReference>
<evidence type="ECO:0000256" key="9">
    <source>
        <dbReference type="ARBA" id="ARBA00023049"/>
    </source>
</evidence>
<evidence type="ECO:0000313" key="15">
    <source>
        <dbReference type="RefSeq" id="XP_054839718.1"/>
    </source>
</evidence>
<dbReference type="GO" id="GO:0004181">
    <property type="term" value="F:metallocarboxypeptidase activity"/>
    <property type="evidence" value="ECO:0007669"/>
    <property type="project" value="InterPro"/>
</dbReference>
<gene>
    <name evidence="15" type="primary">LOC129332552</name>
</gene>
<proteinExistence type="inferred from homology"/>
<dbReference type="SMART" id="SM00631">
    <property type="entry name" value="Zn_pept"/>
    <property type="match status" value="1"/>
</dbReference>
<feature type="active site" description="Proton donor/acceptor" evidence="11">
    <location>
        <position position="380"/>
    </location>
</feature>
<dbReference type="PRINTS" id="PR00765">
    <property type="entry name" value="CRBOXYPTASEA"/>
</dbReference>
<comment type="similarity">
    <text evidence="2 11">Belongs to the peptidase M14 family.</text>
</comment>
<evidence type="ECO:0000256" key="1">
    <source>
        <dbReference type="ARBA" id="ARBA00001947"/>
    </source>
</evidence>
<keyword evidence="10" id="KW-1015">Disulfide bond</keyword>
<accession>A0AA97L2Q9</accession>